<organism evidence="1 2">
    <name type="scientific">Mobilicoccus caccae</name>
    <dbReference type="NCBI Taxonomy" id="1859295"/>
    <lineage>
        <taxon>Bacteria</taxon>
        <taxon>Bacillati</taxon>
        <taxon>Actinomycetota</taxon>
        <taxon>Actinomycetes</taxon>
        <taxon>Micrococcales</taxon>
        <taxon>Dermatophilaceae</taxon>
        <taxon>Mobilicoccus</taxon>
    </lineage>
</organism>
<name>A0ABQ6ITQ4_9MICO</name>
<accession>A0ABQ6ITQ4</accession>
<gene>
    <name evidence="1" type="ORF">GCM10025883_33600</name>
</gene>
<evidence type="ECO:0008006" key="3">
    <source>
        <dbReference type="Google" id="ProtNLM"/>
    </source>
</evidence>
<proteinExistence type="predicted"/>
<dbReference type="Gene3D" id="3.40.50.1820">
    <property type="entry name" value="alpha/beta hydrolase"/>
    <property type="match status" value="1"/>
</dbReference>
<dbReference type="EMBL" id="BSUO01000001">
    <property type="protein sequence ID" value="GMA41315.1"/>
    <property type="molecule type" value="Genomic_DNA"/>
</dbReference>
<dbReference type="InterPro" id="IPR029058">
    <property type="entry name" value="AB_hydrolase_fold"/>
</dbReference>
<dbReference type="Proteomes" id="UP001157126">
    <property type="component" value="Unassembled WGS sequence"/>
</dbReference>
<comment type="caution">
    <text evidence="1">The sequence shown here is derived from an EMBL/GenBank/DDBJ whole genome shotgun (WGS) entry which is preliminary data.</text>
</comment>
<dbReference type="SUPFAM" id="SSF53474">
    <property type="entry name" value="alpha/beta-Hydrolases"/>
    <property type="match status" value="1"/>
</dbReference>
<keyword evidence="2" id="KW-1185">Reference proteome</keyword>
<evidence type="ECO:0000313" key="2">
    <source>
        <dbReference type="Proteomes" id="UP001157126"/>
    </source>
</evidence>
<sequence length="444" mass="47980">MTTSPFGPDPLHLEIHGGPTDPVSRHVVDIDAVHHGALRYLARAEDMALQGVKLTMIATEVSMAGRIADPVSVVARPVEAFGLVRLVSRLRDHLEDRRDLTERTRTAAILYGEVDHTNAVAMRRVLTGEDAIPMSRMWGPADEGLCSTSPRDPDVARWYAPTCSDTVLPEFHAEGLYGAQDLKIDAVTVVPTQVRPGLAGLLQTTHDGYAARTPDGMHEADAIDVHRRILSGQDGGQRASYVIALPGTSSWDPADLRRDPHRVRSMRPNLEGAAGHPSAEARLLPEVLRAAGVPDGAEVVLVGHSQGGMTAMTAAALPAMRRYRMHVVTAGSPVGRAPAVPSVKYLHLANRGDVVPEAEGAPNRPGPNQMTVTTGPERGLTQTGEAHDIGAYVHELDRIDEARRRGDLDPKLEQYLRSMDRAGHLPASDTPVQVETTRVTLRRV</sequence>
<evidence type="ECO:0000313" key="1">
    <source>
        <dbReference type="EMBL" id="GMA41315.1"/>
    </source>
</evidence>
<reference evidence="2" key="1">
    <citation type="journal article" date="2019" name="Int. J. Syst. Evol. Microbiol.">
        <title>The Global Catalogue of Microorganisms (GCM) 10K type strain sequencing project: providing services to taxonomists for standard genome sequencing and annotation.</title>
        <authorList>
            <consortium name="The Broad Institute Genomics Platform"/>
            <consortium name="The Broad Institute Genome Sequencing Center for Infectious Disease"/>
            <person name="Wu L."/>
            <person name="Ma J."/>
        </authorList>
    </citation>
    <scope>NUCLEOTIDE SEQUENCE [LARGE SCALE GENOMIC DNA]</scope>
    <source>
        <strain evidence="2">NBRC 113072</strain>
    </source>
</reference>
<dbReference type="RefSeq" id="WP_284304871.1">
    <property type="nucleotide sequence ID" value="NZ_BSUO01000001.1"/>
</dbReference>
<protein>
    <recommendedName>
        <fullName evidence="3">Alpha/beta hydrolase family protein</fullName>
    </recommendedName>
</protein>